<keyword evidence="2" id="KW-0805">Transcription regulation</keyword>
<dbReference type="GO" id="GO:0003700">
    <property type="term" value="F:DNA-binding transcription factor activity"/>
    <property type="evidence" value="ECO:0007669"/>
    <property type="project" value="TreeGrafter"/>
</dbReference>
<gene>
    <name evidence="6" type="ORF">SAMN04515673_11844</name>
</gene>
<evidence type="ECO:0000313" key="7">
    <source>
        <dbReference type="Proteomes" id="UP000199302"/>
    </source>
</evidence>
<dbReference type="GO" id="GO:0000976">
    <property type="term" value="F:transcription cis-regulatory region binding"/>
    <property type="evidence" value="ECO:0007669"/>
    <property type="project" value="TreeGrafter"/>
</dbReference>
<feature type="domain" description="HTH lacI-type" evidence="5">
    <location>
        <begin position="2"/>
        <end position="56"/>
    </location>
</feature>
<dbReference type="CDD" id="cd06288">
    <property type="entry name" value="PBP1_sucrose_transcription_regulator"/>
    <property type="match status" value="1"/>
</dbReference>
<dbReference type="PROSITE" id="PS50932">
    <property type="entry name" value="HTH_LACI_2"/>
    <property type="match status" value="1"/>
</dbReference>
<name>A0A1I6EQF6_9RHOB</name>
<protein>
    <submittedName>
        <fullName evidence="6">Transcriptional regulator, LacI family</fullName>
    </submittedName>
</protein>
<dbReference type="InterPro" id="IPR046335">
    <property type="entry name" value="LacI/GalR-like_sensor"/>
</dbReference>
<evidence type="ECO:0000256" key="3">
    <source>
        <dbReference type="ARBA" id="ARBA00023125"/>
    </source>
</evidence>
<reference evidence="6 7" key="1">
    <citation type="submission" date="2016-10" db="EMBL/GenBank/DDBJ databases">
        <authorList>
            <person name="de Groot N.N."/>
        </authorList>
    </citation>
    <scope>NUCLEOTIDE SEQUENCE [LARGE SCALE GENOMIC DNA]</scope>
    <source>
        <strain evidence="7">KMM 9023,NRIC 0796,JCM 17311,KCTC 23692</strain>
    </source>
</reference>
<dbReference type="Gene3D" id="3.40.50.2300">
    <property type="match status" value="2"/>
</dbReference>
<dbReference type="Pfam" id="PF13377">
    <property type="entry name" value="Peripla_BP_3"/>
    <property type="match status" value="1"/>
</dbReference>
<dbReference type="InterPro" id="IPR000843">
    <property type="entry name" value="HTH_LacI"/>
</dbReference>
<organism evidence="6 7">
    <name type="scientific">Poseidonocella sedimentorum</name>
    <dbReference type="NCBI Taxonomy" id="871652"/>
    <lineage>
        <taxon>Bacteria</taxon>
        <taxon>Pseudomonadati</taxon>
        <taxon>Pseudomonadota</taxon>
        <taxon>Alphaproteobacteria</taxon>
        <taxon>Rhodobacterales</taxon>
        <taxon>Roseobacteraceae</taxon>
        <taxon>Poseidonocella</taxon>
    </lineage>
</organism>
<dbReference type="Gene3D" id="1.10.260.40">
    <property type="entry name" value="lambda repressor-like DNA-binding domains"/>
    <property type="match status" value="1"/>
</dbReference>
<dbReference type="PANTHER" id="PTHR30146">
    <property type="entry name" value="LACI-RELATED TRANSCRIPTIONAL REPRESSOR"/>
    <property type="match status" value="1"/>
</dbReference>
<evidence type="ECO:0000259" key="5">
    <source>
        <dbReference type="PROSITE" id="PS50932"/>
    </source>
</evidence>
<accession>A0A1I6EQF6</accession>
<evidence type="ECO:0000256" key="4">
    <source>
        <dbReference type="ARBA" id="ARBA00023163"/>
    </source>
</evidence>
<dbReference type="PRINTS" id="PR00036">
    <property type="entry name" value="HTHLACI"/>
</dbReference>
<evidence type="ECO:0000256" key="2">
    <source>
        <dbReference type="ARBA" id="ARBA00023015"/>
    </source>
</evidence>
<dbReference type="RefSeq" id="WP_092082685.1">
    <property type="nucleotide sequence ID" value="NZ_FOYI01000018.1"/>
</dbReference>
<dbReference type="SUPFAM" id="SSF47413">
    <property type="entry name" value="lambda repressor-like DNA-binding domains"/>
    <property type="match status" value="1"/>
</dbReference>
<evidence type="ECO:0000256" key="1">
    <source>
        <dbReference type="ARBA" id="ARBA00022491"/>
    </source>
</evidence>
<keyword evidence="1" id="KW-0678">Repressor</keyword>
<proteinExistence type="predicted"/>
<dbReference type="STRING" id="871652.SAMN04515673_11844"/>
<keyword evidence="4" id="KW-0804">Transcription</keyword>
<dbReference type="Pfam" id="PF00356">
    <property type="entry name" value="LacI"/>
    <property type="match status" value="1"/>
</dbReference>
<keyword evidence="3" id="KW-0238">DNA-binding</keyword>
<dbReference type="EMBL" id="FOYI01000018">
    <property type="protein sequence ID" value="SFR19993.1"/>
    <property type="molecule type" value="Genomic_DNA"/>
</dbReference>
<dbReference type="AlphaFoldDB" id="A0A1I6EQF6"/>
<evidence type="ECO:0000313" key="6">
    <source>
        <dbReference type="EMBL" id="SFR19993.1"/>
    </source>
</evidence>
<dbReference type="Proteomes" id="UP000199302">
    <property type="component" value="Unassembled WGS sequence"/>
</dbReference>
<keyword evidence="7" id="KW-1185">Reference proteome</keyword>
<dbReference type="SUPFAM" id="SSF53822">
    <property type="entry name" value="Periplasmic binding protein-like I"/>
    <property type="match status" value="1"/>
</dbReference>
<sequence>MATIYDVARASGVSPKTVSRVINRDGAVKSSTKDAVDKAIAELGYVPSTAARAMRSNKSGLVGLITGAISLSPSRVDVSGLPDLFIVQGIQKAMEASGKTLLIADTGGQTDRVAQLIRTFEEHRVEGIIYVADHHRKVSLPAVSNSTKLVLANCYDDIGTPAVIPNDYRGQFDLVNSLISKGHRRIAYLSLSARLEATKHRTQGYRDALAGAGIDFDPALLIPADVDTPDSDAEVQLLWDAIDRVLSLPEPPSLICFGNDRMALRAYGILRSRGVSLPDDLSVAGYDNHKLITQTLYPTLTSAELPYAAIGIRATDLLLGMINGTTDAPAAPIQVSGPVTHGNSVKDLPTPITKFSSVGRTTK</sequence>
<dbReference type="InterPro" id="IPR010982">
    <property type="entry name" value="Lambda_DNA-bd_dom_sf"/>
</dbReference>
<dbReference type="SMART" id="SM00354">
    <property type="entry name" value="HTH_LACI"/>
    <property type="match status" value="1"/>
</dbReference>
<dbReference type="OrthoDB" id="234496at2"/>
<dbReference type="InterPro" id="IPR028082">
    <property type="entry name" value="Peripla_BP_I"/>
</dbReference>
<dbReference type="CDD" id="cd01392">
    <property type="entry name" value="HTH_LacI"/>
    <property type="match status" value="1"/>
</dbReference>
<dbReference type="PROSITE" id="PS00356">
    <property type="entry name" value="HTH_LACI_1"/>
    <property type="match status" value="1"/>
</dbReference>
<dbReference type="PANTHER" id="PTHR30146:SF148">
    <property type="entry name" value="HTH-TYPE TRANSCRIPTIONAL REPRESSOR PURR-RELATED"/>
    <property type="match status" value="1"/>
</dbReference>